<keyword evidence="2" id="KW-1185">Reference proteome</keyword>
<dbReference type="Proteomes" id="UP000256304">
    <property type="component" value="Unassembled WGS sequence"/>
</dbReference>
<evidence type="ECO:0000313" key="2">
    <source>
        <dbReference type="Proteomes" id="UP000256304"/>
    </source>
</evidence>
<gene>
    <name evidence="1" type="ORF">A8990_15241</name>
</gene>
<protein>
    <submittedName>
        <fullName evidence="1">Uncharacterized protein</fullName>
    </submittedName>
</protein>
<dbReference type="EMBL" id="QTTN01000052">
    <property type="protein sequence ID" value="REE57596.1"/>
    <property type="molecule type" value="Genomic_DNA"/>
</dbReference>
<dbReference type="AlphaFoldDB" id="A0A3D9Q9A9"/>
<name>A0A3D9Q9A9_9BACL</name>
<reference evidence="1 2" key="1">
    <citation type="submission" date="2018-08" db="EMBL/GenBank/DDBJ databases">
        <title>Genomic Encyclopedia of Type Strains, Phase III (KMG-III): the genomes of soil and plant-associated and newly described type strains.</title>
        <authorList>
            <person name="Whitman W."/>
        </authorList>
    </citation>
    <scope>NUCLEOTIDE SEQUENCE [LARGE SCALE GENOMIC DNA]</scope>
    <source>
        <strain evidence="1 2">CGMCC 1.10966</strain>
    </source>
</reference>
<dbReference type="RefSeq" id="WP_116192325.1">
    <property type="nucleotide sequence ID" value="NZ_QTTN01000052.1"/>
</dbReference>
<proteinExistence type="predicted"/>
<evidence type="ECO:0000313" key="1">
    <source>
        <dbReference type="EMBL" id="REE57596.1"/>
    </source>
</evidence>
<comment type="caution">
    <text evidence="1">The sequence shown here is derived from an EMBL/GenBank/DDBJ whole genome shotgun (WGS) entry which is preliminary data.</text>
</comment>
<sequence length="99" mass="10875">MITSSTHTPFPERLPVDWRLFQICITIVVASVRDVAAKTPWQLLFFAFGIDVIVDGLQQTGLIRFLASELAFVNQCPLFSPAAGNAACKSTQSLLHGRI</sequence>
<organism evidence="1 2">
    <name type="scientific">Paenibacillus taihuensis</name>
    <dbReference type="NCBI Taxonomy" id="1156355"/>
    <lineage>
        <taxon>Bacteria</taxon>
        <taxon>Bacillati</taxon>
        <taxon>Bacillota</taxon>
        <taxon>Bacilli</taxon>
        <taxon>Bacillales</taxon>
        <taxon>Paenibacillaceae</taxon>
        <taxon>Paenibacillus</taxon>
    </lineage>
</organism>
<dbReference type="OrthoDB" id="2621073at2"/>
<accession>A0A3D9Q9A9</accession>